<evidence type="ECO:0000313" key="3">
    <source>
        <dbReference type="EMBL" id="MFC5463867.1"/>
    </source>
</evidence>
<proteinExistence type="predicted"/>
<evidence type="ECO:0000256" key="1">
    <source>
        <dbReference type="SAM" id="Phobius"/>
    </source>
</evidence>
<feature type="transmembrane region" description="Helical" evidence="1">
    <location>
        <begin position="7"/>
        <end position="29"/>
    </location>
</feature>
<keyword evidence="1" id="KW-1133">Transmembrane helix</keyword>
<dbReference type="Pfam" id="PF13273">
    <property type="entry name" value="DUF4064"/>
    <property type="match status" value="1"/>
</dbReference>
<protein>
    <submittedName>
        <fullName evidence="3">DUF4064 domain-containing protein</fullName>
    </submittedName>
</protein>
<dbReference type="RefSeq" id="WP_186324777.1">
    <property type="nucleotide sequence ID" value="NZ_JBHSMC010000001.1"/>
</dbReference>
<comment type="caution">
    <text evidence="3">The sequence shown here is derived from an EMBL/GenBank/DDBJ whole genome shotgun (WGS) entry which is preliminary data.</text>
</comment>
<dbReference type="EMBL" id="JBHSMC010000001">
    <property type="protein sequence ID" value="MFC5463867.1"/>
    <property type="molecule type" value="Genomic_DNA"/>
</dbReference>
<feature type="transmembrane region" description="Helical" evidence="1">
    <location>
        <begin position="67"/>
        <end position="87"/>
    </location>
</feature>
<keyword evidence="4" id="KW-1185">Reference proteome</keyword>
<dbReference type="Proteomes" id="UP001596147">
    <property type="component" value="Unassembled WGS sequence"/>
</dbReference>
<organism evidence="3 4">
    <name type="scientific">Lederbergia graminis</name>
    <dbReference type="NCBI Taxonomy" id="735518"/>
    <lineage>
        <taxon>Bacteria</taxon>
        <taxon>Bacillati</taxon>
        <taxon>Bacillota</taxon>
        <taxon>Bacilli</taxon>
        <taxon>Bacillales</taxon>
        <taxon>Bacillaceae</taxon>
        <taxon>Lederbergia</taxon>
    </lineage>
</organism>
<feature type="transmembrane region" description="Helical" evidence="1">
    <location>
        <begin position="99"/>
        <end position="128"/>
    </location>
</feature>
<reference evidence="4" key="1">
    <citation type="journal article" date="2019" name="Int. J. Syst. Evol. Microbiol.">
        <title>The Global Catalogue of Microorganisms (GCM) 10K type strain sequencing project: providing services to taxonomists for standard genome sequencing and annotation.</title>
        <authorList>
            <consortium name="The Broad Institute Genomics Platform"/>
            <consortium name="The Broad Institute Genome Sequencing Center for Infectious Disease"/>
            <person name="Wu L."/>
            <person name="Ma J."/>
        </authorList>
    </citation>
    <scope>NUCLEOTIDE SEQUENCE [LARGE SCALE GENOMIC DNA]</scope>
    <source>
        <strain evidence="4">CGMCC 1.12237</strain>
    </source>
</reference>
<feature type="domain" description="DUF4064" evidence="2">
    <location>
        <begin position="2"/>
        <end position="109"/>
    </location>
</feature>
<accession>A0ABW0LG47</accession>
<dbReference type="InterPro" id="IPR025273">
    <property type="entry name" value="DUF4064"/>
</dbReference>
<sequence>MKRTAEFTLGIIGTIISGLMSLLGMFLIWTASSDEVRAEVEKQVQDDPMMVQEDIDVVLGLFSTGGWAIIIASIIGIIFGIIAIISIKGNKNPKLAGWMYIVGGVLVGIISLGLGFLPALLFIIAGIMCFVRKQPAEPTAY</sequence>
<keyword evidence="1" id="KW-0812">Transmembrane</keyword>
<keyword evidence="1" id="KW-0472">Membrane</keyword>
<gene>
    <name evidence="3" type="ORF">ACFPM4_03735</name>
</gene>
<evidence type="ECO:0000313" key="4">
    <source>
        <dbReference type="Proteomes" id="UP001596147"/>
    </source>
</evidence>
<evidence type="ECO:0000259" key="2">
    <source>
        <dbReference type="Pfam" id="PF13273"/>
    </source>
</evidence>
<name>A0ABW0LG47_9BACI</name>